<accession>A0A8X6R4Z4</accession>
<evidence type="ECO:0000313" key="1">
    <source>
        <dbReference type="EMBL" id="GFX87640.1"/>
    </source>
</evidence>
<dbReference type="InterPro" id="IPR036397">
    <property type="entry name" value="RNaseH_sf"/>
</dbReference>
<evidence type="ECO:0008006" key="3">
    <source>
        <dbReference type="Google" id="ProtNLM"/>
    </source>
</evidence>
<protein>
    <recommendedName>
        <fullName evidence="3">Tc1-like transposase DDE domain-containing protein</fullName>
    </recommendedName>
</protein>
<reference evidence="1" key="1">
    <citation type="submission" date="2020-08" db="EMBL/GenBank/DDBJ databases">
        <title>Multicomponent nature underlies the extraordinary mechanical properties of spider dragline silk.</title>
        <authorList>
            <person name="Kono N."/>
            <person name="Nakamura H."/>
            <person name="Mori M."/>
            <person name="Yoshida Y."/>
            <person name="Ohtoshi R."/>
            <person name="Malay A.D."/>
            <person name="Moran D.A.P."/>
            <person name="Tomita M."/>
            <person name="Numata K."/>
            <person name="Arakawa K."/>
        </authorList>
    </citation>
    <scope>NUCLEOTIDE SEQUENCE</scope>
</reference>
<evidence type="ECO:0000313" key="2">
    <source>
        <dbReference type="Proteomes" id="UP000887159"/>
    </source>
</evidence>
<dbReference type="GO" id="GO:0003676">
    <property type="term" value="F:nucleic acid binding"/>
    <property type="evidence" value="ECO:0007669"/>
    <property type="project" value="InterPro"/>
</dbReference>
<dbReference type="Proteomes" id="UP000887159">
    <property type="component" value="Unassembled WGS sequence"/>
</dbReference>
<dbReference type="AlphaFoldDB" id="A0A8X6R4Z4"/>
<proteinExistence type="predicted"/>
<organism evidence="1 2">
    <name type="scientific">Trichonephila clavipes</name>
    <name type="common">Golden silk orbweaver</name>
    <name type="synonym">Nephila clavipes</name>
    <dbReference type="NCBI Taxonomy" id="2585209"/>
    <lineage>
        <taxon>Eukaryota</taxon>
        <taxon>Metazoa</taxon>
        <taxon>Ecdysozoa</taxon>
        <taxon>Arthropoda</taxon>
        <taxon>Chelicerata</taxon>
        <taxon>Arachnida</taxon>
        <taxon>Araneae</taxon>
        <taxon>Araneomorphae</taxon>
        <taxon>Entelegynae</taxon>
        <taxon>Araneoidea</taxon>
        <taxon>Nephilidae</taxon>
        <taxon>Trichonephila</taxon>
    </lineage>
</organism>
<dbReference type="Gene3D" id="3.30.420.10">
    <property type="entry name" value="Ribonuclease H-like superfamily/Ribonuclease H"/>
    <property type="match status" value="1"/>
</dbReference>
<comment type="caution">
    <text evidence="1">The sequence shown here is derived from an EMBL/GenBank/DDBJ whole genome shotgun (WGS) entry which is preliminary data.</text>
</comment>
<dbReference type="EMBL" id="BMAU01021036">
    <property type="protein sequence ID" value="GFX87640.1"/>
    <property type="molecule type" value="Genomic_DNA"/>
</dbReference>
<name>A0A8X6R4Z4_TRICX</name>
<gene>
    <name evidence="1" type="primary">NCL1_34298</name>
    <name evidence="1" type="ORF">TNCV_2465331</name>
</gene>
<keyword evidence="2" id="KW-1185">Reference proteome</keyword>
<sequence>MEATTVRRSPMCLPFQDAVGLDFILMDGNARPHRVHLVHEFLESEDIHRIDCPVRSADLNPKQHSLDALGRATATGNSLPSTIQGLKTEYRTSGKIILILNTSITL</sequence>